<sequence>MRKIDKISAAPSCLADWVVRKEKSGKAKYKEFKGTECAKEFRQVLLEEQFGLCAYTGSKIQNGTNALTEHIYPCSKVKSDLGTSYGRKAGRDLDYHNMLAALDAKSSKEETYGAHAKEDNYDELLFVSPLDIACESAFVYEENGKIKWHDDKGEYTANLLKLWHETLQRERRGAIQEYFPDPNDPYGVFPTFDEIKNISQTIMQPVNGVLPRFCFVIKAVADSYLAP</sequence>
<name>A0ABP8ICE6_9BACT</name>
<organism evidence="1 2">
    <name type="scientific">Hymenobacter saemangeumensis</name>
    <dbReference type="NCBI Taxonomy" id="1084522"/>
    <lineage>
        <taxon>Bacteria</taxon>
        <taxon>Pseudomonadati</taxon>
        <taxon>Bacteroidota</taxon>
        <taxon>Cytophagia</taxon>
        <taxon>Cytophagales</taxon>
        <taxon>Hymenobacteraceae</taxon>
        <taxon>Hymenobacter</taxon>
    </lineage>
</organism>
<evidence type="ECO:0000313" key="1">
    <source>
        <dbReference type="EMBL" id="GAA4355947.1"/>
    </source>
</evidence>
<gene>
    <name evidence="1" type="ORF">GCM10023185_19280</name>
</gene>
<dbReference type="Proteomes" id="UP001501153">
    <property type="component" value="Unassembled WGS sequence"/>
</dbReference>
<dbReference type="EMBL" id="BAABGZ010000018">
    <property type="protein sequence ID" value="GAA4355947.1"/>
    <property type="molecule type" value="Genomic_DNA"/>
</dbReference>
<evidence type="ECO:0008006" key="3">
    <source>
        <dbReference type="Google" id="ProtNLM"/>
    </source>
</evidence>
<accession>A0ABP8ICE6</accession>
<dbReference type="RefSeq" id="WP_345235820.1">
    <property type="nucleotide sequence ID" value="NZ_BAABGZ010000018.1"/>
</dbReference>
<reference evidence="2" key="1">
    <citation type="journal article" date="2019" name="Int. J. Syst. Evol. Microbiol.">
        <title>The Global Catalogue of Microorganisms (GCM) 10K type strain sequencing project: providing services to taxonomists for standard genome sequencing and annotation.</title>
        <authorList>
            <consortium name="The Broad Institute Genomics Platform"/>
            <consortium name="The Broad Institute Genome Sequencing Center for Infectious Disease"/>
            <person name="Wu L."/>
            <person name="Ma J."/>
        </authorList>
    </citation>
    <scope>NUCLEOTIDE SEQUENCE [LARGE SCALE GENOMIC DNA]</scope>
    <source>
        <strain evidence="2">JCM 17923</strain>
    </source>
</reference>
<protein>
    <recommendedName>
        <fullName evidence="3">TIGR02646 family protein</fullName>
    </recommendedName>
</protein>
<proteinExistence type="predicted"/>
<evidence type="ECO:0000313" key="2">
    <source>
        <dbReference type="Proteomes" id="UP001501153"/>
    </source>
</evidence>
<keyword evidence="2" id="KW-1185">Reference proteome</keyword>
<comment type="caution">
    <text evidence="1">The sequence shown here is derived from an EMBL/GenBank/DDBJ whole genome shotgun (WGS) entry which is preliminary data.</text>
</comment>